<keyword evidence="2" id="KW-1185">Reference proteome</keyword>
<evidence type="ECO:0000313" key="1">
    <source>
        <dbReference type="EMBL" id="MCE3049693.1"/>
    </source>
</evidence>
<gene>
    <name evidence="1" type="ORF">HAX54_045542</name>
</gene>
<dbReference type="Proteomes" id="UP000823775">
    <property type="component" value="Unassembled WGS sequence"/>
</dbReference>
<comment type="caution">
    <text evidence="1">The sequence shown here is derived from an EMBL/GenBank/DDBJ whole genome shotgun (WGS) entry which is preliminary data.</text>
</comment>
<protein>
    <submittedName>
        <fullName evidence="1">Uncharacterized protein</fullName>
    </submittedName>
</protein>
<proteinExistence type="predicted"/>
<name>A0ABS8WG17_DATST</name>
<accession>A0ABS8WG17</accession>
<reference evidence="1 2" key="1">
    <citation type="journal article" date="2021" name="BMC Genomics">
        <title>Datura genome reveals duplications of psychoactive alkaloid biosynthetic genes and high mutation rate following tissue culture.</title>
        <authorList>
            <person name="Rajewski A."/>
            <person name="Carter-House D."/>
            <person name="Stajich J."/>
            <person name="Litt A."/>
        </authorList>
    </citation>
    <scope>NUCLEOTIDE SEQUENCE [LARGE SCALE GENOMIC DNA]</scope>
    <source>
        <strain evidence="1">AR-01</strain>
    </source>
</reference>
<sequence>MNQDNQESNFESRMNARALMEGWRRLARAEGSSASAYSTDMGVAHGKLDKSHVQEMHQRWQWRSWMNHGSFRGPRKYLVNPTVKHPFDVPKLLV</sequence>
<organism evidence="1 2">
    <name type="scientific">Datura stramonium</name>
    <name type="common">Jimsonweed</name>
    <name type="synonym">Common thornapple</name>
    <dbReference type="NCBI Taxonomy" id="4076"/>
    <lineage>
        <taxon>Eukaryota</taxon>
        <taxon>Viridiplantae</taxon>
        <taxon>Streptophyta</taxon>
        <taxon>Embryophyta</taxon>
        <taxon>Tracheophyta</taxon>
        <taxon>Spermatophyta</taxon>
        <taxon>Magnoliopsida</taxon>
        <taxon>eudicotyledons</taxon>
        <taxon>Gunneridae</taxon>
        <taxon>Pentapetalae</taxon>
        <taxon>asterids</taxon>
        <taxon>lamiids</taxon>
        <taxon>Solanales</taxon>
        <taxon>Solanaceae</taxon>
        <taxon>Solanoideae</taxon>
        <taxon>Datureae</taxon>
        <taxon>Datura</taxon>
    </lineage>
</organism>
<evidence type="ECO:0000313" key="2">
    <source>
        <dbReference type="Proteomes" id="UP000823775"/>
    </source>
</evidence>
<dbReference type="EMBL" id="JACEIK010007072">
    <property type="protein sequence ID" value="MCE3049693.1"/>
    <property type="molecule type" value="Genomic_DNA"/>
</dbReference>